<gene>
    <name evidence="1" type="ORF">CDV28_10426</name>
</gene>
<accession>A0A521G3T9</accession>
<comment type="caution">
    <text evidence="1">The sequence shown here is derived from an EMBL/GenBank/DDBJ whole genome shotgun (WGS) entry which is preliminary data.</text>
</comment>
<dbReference type="AlphaFoldDB" id="A0A521G3T9"/>
<reference evidence="1" key="1">
    <citation type="submission" date="2017-07" db="EMBL/GenBank/DDBJ databases">
        <title>The cable genome - Insights into the physiology and evolution of filamentous bacteria capable of sulfide oxidation via long distance electron transfer.</title>
        <authorList>
            <person name="Thorup C."/>
            <person name="Bjerg J.T."/>
            <person name="Schreiber L."/>
            <person name="Nielsen L.P."/>
            <person name="Kjeldsen K.U."/>
            <person name="Boesen T."/>
            <person name="Boggild A."/>
            <person name="Meysman F."/>
            <person name="Geelhoed J."/>
            <person name="Schramm A."/>
        </authorList>
    </citation>
    <scope>NUCLEOTIDE SEQUENCE [LARGE SCALE GENOMIC DNA]</scope>
    <source>
        <strain evidence="1">GS</strain>
    </source>
</reference>
<dbReference type="Proteomes" id="UP000316238">
    <property type="component" value="Unassembled WGS sequence"/>
</dbReference>
<protein>
    <submittedName>
        <fullName evidence="1">Uncharacterized protein</fullName>
    </submittedName>
</protein>
<evidence type="ECO:0000313" key="2">
    <source>
        <dbReference type="Proteomes" id="UP000316238"/>
    </source>
</evidence>
<proteinExistence type="predicted"/>
<name>A0A521G3T9_9BACT</name>
<sequence>MFLVIGGGKLLLCHLLFQLIEDDIWRFINYYNDHL</sequence>
<evidence type="ECO:0000313" key="1">
    <source>
        <dbReference type="EMBL" id="TAA75685.1"/>
    </source>
</evidence>
<keyword evidence="2" id="KW-1185">Reference proteome</keyword>
<dbReference type="EMBL" id="NQJD01000004">
    <property type="protein sequence ID" value="TAA75685.1"/>
    <property type="molecule type" value="Genomic_DNA"/>
</dbReference>
<organism evidence="1 2">
    <name type="scientific">Candidatus Electronema aureum</name>
    <dbReference type="NCBI Taxonomy" id="2005002"/>
    <lineage>
        <taxon>Bacteria</taxon>
        <taxon>Pseudomonadati</taxon>
        <taxon>Thermodesulfobacteriota</taxon>
        <taxon>Desulfobulbia</taxon>
        <taxon>Desulfobulbales</taxon>
        <taxon>Desulfobulbaceae</taxon>
        <taxon>Candidatus Electronema</taxon>
    </lineage>
</organism>